<organism evidence="7 8">
    <name type="scientific">Vibrio ruber (strain DSM 16370 / JCM 11486 / BCRC 17186 / CECT 7878 / LMG 23124 / VR1)</name>
    <dbReference type="NCBI Taxonomy" id="1123498"/>
    <lineage>
        <taxon>Bacteria</taxon>
        <taxon>Pseudomonadati</taxon>
        <taxon>Pseudomonadota</taxon>
        <taxon>Gammaproteobacteria</taxon>
        <taxon>Vibrionales</taxon>
        <taxon>Vibrionaceae</taxon>
        <taxon>Vibrio</taxon>
    </lineage>
</organism>
<dbReference type="CDD" id="cd03357">
    <property type="entry name" value="LbH_MAT_GAT"/>
    <property type="match status" value="1"/>
</dbReference>
<gene>
    <name evidence="7" type="primary">maa_2</name>
    <name evidence="7" type="ORF">VR7878_02653</name>
</gene>
<dbReference type="Pfam" id="PF12464">
    <property type="entry name" value="Mac"/>
    <property type="match status" value="1"/>
</dbReference>
<dbReference type="AlphaFoldDB" id="A0A1R4LNC8"/>
<dbReference type="InterPro" id="IPR011004">
    <property type="entry name" value="Trimer_LpxA-like_sf"/>
</dbReference>
<keyword evidence="2 5" id="KW-0808">Transferase</keyword>
<dbReference type="InterPro" id="IPR024688">
    <property type="entry name" value="Mac_dom"/>
</dbReference>
<dbReference type="InterPro" id="IPR001451">
    <property type="entry name" value="Hexapep"/>
</dbReference>
<evidence type="ECO:0000256" key="3">
    <source>
        <dbReference type="ARBA" id="ARBA00022737"/>
    </source>
</evidence>
<dbReference type="RefSeq" id="WP_077336605.1">
    <property type="nucleotide sequence ID" value="NZ_FULE01000035.1"/>
</dbReference>
<evidence type="ECO:0000256" key="5">
    <source>
        <dbReference type="RuleBase" id="RU367021"/>
    </source>
</evidence>
<evidence type="ECO:0000313" key="7">
    <source>
        <dbReference type="EMBL" id="SJN58106.1"/>
    </source>
</evidence>
<dbReference type="Proteomes" id="UP000188276">
    <property type="component" value="Unassembled WGS sequence"/>
</dbReference>
<reference evidence="8" key="1">
    <citation type="submission" date="2017-02" db="EMBL/GenBank/DDBJ databases">
        <authorList>
            <person name="Rodrigo-Torres L."/>
            <person name="Arahal R.D."/>
            <person name="Lucena T."/>
        </authorList>
    </citation>
    <scope>NUCLEOTIDE SEQUENCE [LARGE SCALE GENOMIC DNA]</scope>
    <source>
        <strain evidence="8">CECT 7878</strain>
    </source>
</reference>
<evidence type="ECO:0000313" key="8">
    <source>
        <dbReference type="Proteomes" id="UP000188276"/>
    </source>
</evidence>
<evidence type="ECO:0000256" key="4">
    <source>
        <dbReference type="ARBA" id="ARBA00023315"/>
    </source>
</evidence>
<sequence>MDEFQKMLAGELYNPSDNNLSLMRARTRKLIDNFNHSSFEEEQSRLKLLKSLLGKAGNNISIHQNFYCDYGCNIYVGSNFFANYDCVILDCAEVHFGDNCMLGPQVGIYTATHPLDPIERASGLESAKPIHIGNDCWIGGHATINPGVTLGNNVVVASGSVVTKSFGHNLVIGGNPARVIRELKCSSGTTPEEKEAK</sequence>
<keyword evidence="8" id="KW-1185">Reference proteome</keyword>
<feature type="domain" description="Maltose/galactoside acetyltransferase" evidence="6">
    <location>
        <begin position="4"/>
        <end position="58"/>
    </location>
</feature>
<dbReference type="Gene3D" id="2.160.10.10">
    <property type="entry name" value="Hexapeptide repeat proteins"/>
    <property type="match status" value="1"/>
</dbReference>
<dbReference type="PANTHER" id="PTHR43017:SF1">
    <property type="entry name" value="ACETYLTRANSFERASE YJL218W-RELATED"/>
    <property type="match status" value="1"/>
</dbReference>
<comment type="similarity">
    <text evidence="1 5">Belongs to the transferase hexapeptide repeat family.</text>
</comment>
<dbReference type="FunFam" id="2.160.10.10:FF:000008">
    <property type="entry name" value="Maltose O-acetyltransferase"/>
    <property type="match status" value="1"/>
</dbReference>
<proteinExistence type="inferred from homology"/>
<dbReference type="SUPFAM" id="SSF51161">
    <property type="entry name" value="Trimeric LpxA-like enzymes"/>
    <property type="match status" value="1"/>
</dbReference>
<protein>
    <recommendedName>
        <fullName evidence="5">Acetyltransferase</fullName>
        <ecNumber evidence="5">2.3.1.-</ecNumber>
    </recommendedName>
</protein>
<dbReference type="GO" id="GO:0008870">
    <property type="term" value="F:galactoside O-acetyltransferase activity"/>
    <property type="evidence" value="ECO:0007669"/>
    <property type="project" value="TreeGrafter"/>
</dbReference>
<accession>A0A1R4LNC8</accession>
<dbReference type="SMART" id="SM01266">
    <property type="entry name" value="Mac"/>
    <property type="match status" value="1"/>
</dbReference>
<evidence type="ECO:0000259" key="6">
    <source>
        <dbReference type="SMART" id="SM01266"/>
    </source>
</evidence>
<dbReference type="InterPro" id="IPR039369">
    <property type="entry name" value="LacA-like"/>
</dbReference>
<keyword evidence="3" id="KW-0677">Repeat</keyword>
<dbReference type="PANTHER" id="PTHR43017">
    <property type="entry name" value="GALACTOSIDE O-ACETYLTRANSFERASE"/>
    <property type="match status" value="1"/>
</dbReference>
<dbReference type="EC" id="2.3.1.-" evidence="5"/>
<dbReference type="EMBL" id="FULE01000035">
    <property type="protein sequence ID" value="SJN58106.1"/>
    <property type="molecule type" value="Genomic_DNA"/>
</dbReference>
<keyword evidence="4 5" id="KW-0012">Acyltransferase</keyword>
<evidence type="ECO:0000256" key="1">
    <source>
        <dbReference type="ARBA" id="ARBA00007274"/>
    </source>
</evidence>
<name>A0A1R4LNC8_VIBR1</name>
<evidence type="ECO:0000256" key="2">
    <source>
        <dbReference type="ARBA" id="ARBA00022679"/>
    </source>
</evidence>
<dbReference type="Pfam" id="PF00132">
    <property type="entry name" value="Hexapep"/>
    <property type="match status" value="1"/>
</dbReference>
<dbReference type="STRING" id="1123498.VR7878_02653"/>